<sequence>MVIAGSFDEVEQNKLYFAIATASFHRLIVSAWNVFDPTKNSSRILRVIVEDVEDVVPVFGKASNTTFLMPHLPVQGDIAIGKVSAINGDINSLNHVHYYLLEKDSVRVKLIGKHSGTREYDQFSVDDQTGKVTFRRQQWEPRRRIRLCHFVSNHAGLDTSQIMFDAKNTSMIETSIVFEEERLNTLRLPPLENNTVTIIRWFGNTSEISDTIHPLFFIEPLTGEVNVSPLISEKSQGVYSVVVNALSSKSNEPLYKIVRKFHYVNDNMKMRYVFGVRPEEYAAIQDQFKIKLQAALDSDHPEKGVRMYLSEPERYRRNSTWTSVCFHMTMNEEIQDVHLAMSALSQPMVESSELSRLYNIFKVVNIEVLSRLLSDFR</sequence>
<organism evidence="1 2">
    <name type="scientific">Dictyocaulus viviparus</name>
    <name type="common">Bovine lungworm</name>
    <dbReference type="NCBI Taxonomy" id="29172"/>
    <lineage>
        <taxon>Eukaryota</taxon>
        <taxon>Metazoa</taxon>
        <taxon>Ecdysozoa</taxon>
        <taxon>Nematoda</taxon>
        <taxon>Chromadorea</taxon>
        <taxon>Rhabditida</taxon>
        <taxon>Rhabditina</taxon>
        <taxon>Rhabditomorpha</taxon>
        <taxon>Strongyloidea</taxon>
        <taxon>Metastrongylidae</taxon>
        <taxon>Dictyocaulus</taxon>
    </lineage>
</organism>
<keyword evidence="2" id="KW-1185">Reference proteome</keyword>
<evidence type="ECO:0000313" key="1">
    <source>
        <dbReference type="EMBL" id="KJH49680.1"/>
    </source>
</evidence>
<evidence type="ECO:0000313" key="2">
    <source>
        <dbReference type="Proteomes" id="UP000053766"/>
    </source>
</evidence>
<accession>A0A0D8XZ02</accession>
<reference evidence="2" key="2">
    <citation type="journal article" date="2016" name="Sci. Rep.">
        <title>Dictyocaulus viviparus genome, variome and transcriptome elucidate lungworm biology and support future intervention.</title>
        <authorList>
            <person name="McNulty S.N."/>
            <person name="Strube C."/>
            <person name="Rosa B.A."/>
            <person name="Martin J.C."/>
            <person name="Tyagi R."/>
            <person name="Choi Y.J."/>
            <person name="Wang Q."/>
            <person name="Hallsworth Pepin K."/>
            <person name="Zhang X."/>
            <person name="Ozersky P."/>
            <person name="Wilson R.K."/>
            <person name="Sternberg P.W."/>
            <person name="Gasser R.B."/>
            <person name="Mitreva M."/>
        </authorList>
    </citation>
    <scope>NUCLEOTIDE SEQUENCE [LARGE SCALE GENOMIC DNA]</scope>
    <source>
        <strain evidence="2">HannoverDv2000</strain>
    </source>
</reference>
<evidence type="ECO:0008006" key="3">
    <source>
        <dbReference type="Google" id="ProtNLM"/>
    </source>
</evidence>
<name>A0A0D8XZ02_DICVI</name>
<reference evidence="1 2" key="1">
    <citation type="submission" date="2013-11" db="EMBL/GenBank/DDBJ databases">
        <title>Draft genome of the bovine lungworm Dictyocaulus viviparus.</title>
        <authorList>
            <person name="Mitreva M."/>
        </authorList>
    </citation>
    <scope>NUCLEOTIDE SEQUENCE [LARGE SCALE GENOMIC DNA]</scope>
    <source>
        <strain evidence="1 2">HannoverDv2000</strain>
    </source>
</reference>
<dbReference type="Proteomes" id="UP000053766">
    <property type="component" value="Unassembled WGS sequence"/>
</dbReference>
<gene>
    <name evidence="1" type="ORF">DICVIV_04162</name>
</gene>
<dbReference type="STRING" id="29172.A0A0D8XZ02"/>
<dbReference type="EMBL" id="KN716226">
    <property type="protein sequence ID" value="KJH49680.1"/>
    <property type="molecule type" value="Genomic_DNA"/>
</dbReference>
<protein>
    <recommendedName>
        <fullName evidence="3">Cadherin domain protein</fullName>
    </recommendedName>
</protein>
<dbReference type="OrthoDB" id="6252479at2759"/>
<proteinExistence type="predicted"/>
<dbReference type="AlphaFoldDB" id="A0A0D8XZ02"/>